<keyword evidence="2" id="KW-1185">Reference proteome</keyword>
<dbReference type="EMBL" id="JAENGY010001232">
    <property type="protein sequence ID" value="KAG6951118.1"/>
    <property type="molecule type" value="Genomic_DNA"/>
</dbReference>
<comment type="caution">
    <text evidence="1">The sequence shown here is derived from an EMBL/GenBank/DDBJ whole genome shotgun (WGS) entry which is preliminary data.</text>
</comment>
<evidence type="ECO:0000313" key="2">
    <source>
        <dbReference type="Proteomes" id="UP000709295"/>
    </source>
</evidence>
<evidence type="ECO:0000313" key="1">
    <source>
        <dbReference type="EMBL" id="KAG6951118.1"/>
    </source>
</evidence>
<dbReference type="AlphaFoldDB" id="A0A8J5ICT4"/>
<proteinExistence type="predicted"/>
<reference evidence="1" key="1">
    <citation type="submission" date="2021-01" db="EMBL/GenBank/DDBJ databases">
        <title>Phytophthora aleatoria, a newly-described species from Pinus radiata is distinct from Phytophthora cactorum isolates based on comparative genomics.</title>
        <authorList>
            <person name="Mcdougal R."/>
            <person name="Panda P."/>
            <person name="Williams N."/>
            <person name="Studholme D.J."/>
        </authorList>
    </citation>
    <scope>NUCLEOTIDE SEQUENCE</scope>
    <source>
        <strain evidence="1">NZFS 4037</strain>
    </source>
</reference>
<sequence length="96" mass="11069">MNVIFSDRFAECLTHSDNAITRDQLDAGELNTKTLFWKEVGAGLRDNTTDYNKRFDEAARNSRFAIVNPSIIVPHDASRLYDMWKQGDRKFKKANT</sequence>
<accession>A0A8J5ICT4</accession>
<protein>
    <submittedName>
        <fullName evidence="1">Uncharacterized protein</fullName>
    </submittedName>
</protein>
<name>A0A8J5ICT4_9STRA</name>
<organism evidence="1 2">
    <name type="scientific">Phytophthora aleatoria</name>
    <dbReference type="NCBI Taxonomy" id="2496075"/>
    <lineage>
        <taxon>Eukaryota</taxon>
        <taxon>Sar</taxon>
        <taxon>Stramenopiles</taxon>
        <taxon>Oomycota</taxon>
        <taxon>Peronosporomycetes</taxon>
        <taxon>Peronosporales</taxon>
        <taxon>Peronosporaceae</taxon>
        <taxon>Phytophthora</taxon>
    </lineage>
</organism>
<gene>
    <name evidence="1" type="ORF">JG688_00013874</name>
</gene>
<dbReference type="Proteomes" id="UP000709295">
    <property type="component" value="Unassembled WGS sequence"/>
</dbReference>